<dbReference type="EMBL" id="FNCC01000004">
    <property type="protein sequence ID" value="SDF91541.1"/>
    <property type="molecule type" value="Genomic_DNA"/>
</dbReference>
<proteinExistence type="predicted"/>
<feature type="domain" description="DUF306" evidence="1">
    <location>
        <begin position="54"/>
        <end position="136"/>
    </location>
</feature>
<reference evidence="3" key="1">
    <citation type="submission" date="2016-10" db="EMBL/GenBank/DDBJ databases">
        <authorList>
            <person name="Varghese N."/>
            <person name="Submissions S."/>
        </authorList>
    </citation>
    <scope>NUCLEOTIDE SEQUENCE [LARGE SCALE GENOMIC DNA]</scope>
    <source>
        <strain evidence="3">CGMCC 4.3506</strain>
    </source>
</reference>
<evidence type="ECO:0000313" key="3">
    <source>
        <dbReference type="Proteomes" id="UP000199623"/>
    </source>
</evidence>
<accession>A0A1G7PZ89</accession>
<dbReference type="AlphaFoldDB" id="A0A1G7PZ89"/>
<dbReference type="Pfam" id="PF03724">
    <property type="entry name" value="META"/>
    <property type="match status" value="2"/>
</dbReference>
<dbReference type="PANTHER" id="PTHR35535:SF2">
    <property type="entry name" value="DUF306 DOMAIN-CONTAINING PROTEIN"/>
    <property type="match status" value="1"/>
</dbReference>
<dbReference type="Proteomes" id="UP000199623">
    <property type="component" value="Unassembled WGS sequence"/>
</dbReference>
<feature type="domain" description="DUF306" evidence="1">
    <location>
        <begin position="146"/>
        <end position="250"/>
    </location>
</feature>
<evidence type="ECO:0000259" key="1">
    <source>
        <dbReference type="Pfam" id="PF03724"/>
    </source>
</evidence>
<organism evidence="2 3">
    <name type="scientific">Lentzea fradiae</name>
    <dbReference type="NCBI Taxonomy" id="200378"/>
    <lineage>
        <taxon>Bacteria</taxon>
        <taxon>Bacillati</taxon>
        <taxon>Actinomycetota</taxon>
        <taxon>Actinomycetes</taxon>
        <taxon>Pseudonocardiales</taxon>
        <taxon>Pseudonocardiaceae</taxon>
        <taxon>Lentzea</taxon>
    </lineage>
</organism>
<keyword evidence="3" id="KW-1185">Reference proteome</keyword>
<dbReference type="InterPro" id="IPR038670">
    <property type="entry name" value="HslJ-like_sf"/>
</dbReference>
<evidence type="ECO:0000313" key="2">
    <source>
        <dbReference type="EMBL" id="SDF91541.1"/>
    </source>
</evidence>
<protein>
    <submittedName>
        <fullName evidence="2">Heat shock protein HslJ</fullName>
    </submittedName>
</protein>
<dbReference type="InterPro" id="IPR005184">
    <property type="entry name" value="DUF306_Meta_HslJ"/>
</dbReference>
<dbReference type="InterPro" id="IPR053147">
    <property type="entry name" value="Hsp_HslJ-like"/>
</dbReference>
<dbReference type="PROSITE" id="PS51257">
    <property type="entry name" value="PROKAR_LIPOPROTEIN"/>
    <property type="match status" value="1"/>
</dbReference>
<dbReference type="STRING" id="200378.SAMN05216553_104157"/>
<name>A0A1G7PZ89_9PSEU</name>
<keyword evidence="2" id="KW-0346">Stress response</keyword>
<gene>
    <name evidence="2" type="ORF">SAMN05216553_104157</name>
</gene>
<dbReference type="Gene3D" id="2.40.128.270">
    <property type="match status" value="2"/>
</dbReference>
<dbReference type="PANTHER" id="PTHR35535">
    <property type="entry name" value="HEAT SHOCK PROTEIN HSLJ"/>
    <property type="match status" value="1"/>
</dbReference>
<sequence length="256" mass="26291">MGVGFRHHGMGYRVLVVVALLVAGCGGGAGAGVVGGVFHSTSVTERGAPRALVDGTRVELSFTDDGRVIARAGCNQMQAPVSLGGGKIEAGELSMTMIGCPDPRLHEQDEWLSKFLGASPSWRKDGANLVVADDSTEIVLAPEVPASLEGGKWTADTLISGDTAGSVPGGVVATLEFRDGGVEVSAGCNSGSARYRTDGSAITFEELVLTDKACGPDEMAVEKAVTEALQGRSEFKVDGQRLRLTAASGSGVGLRK</sequence>